<comment type="similarity">
    <text evidence="2 8">Belongs to the glycosyl hydrolase 14 family.</text>
</comment>
<gene>
    <name evidence="10" type="ORF">TSOC_011251</name>
</gene>
<dbReference type="PROSITE" id="PS00506">
    <property type="entry name" value="BETA_AMYLASE_1"/>
    <property type="match status" value="1"/>
</dbReference>
<dbReference type="OrthoDB" id="1660156at2759"/>
<dbReference type="PRINTS" id="PR00750">
    <property type="entry name" value="BETAAMYLASE"/>
</dbReference>
<dbReference type="InterPro" id="IPR017853">
    <property type="entry name" value="GH"/>
</dbReference>
<keyword evidence="4 8" id="KW-0378">Hydrolase</keyword>
<keyword evidence="6 8" id="KW-0326">Glycosidase</keyword>
<dbReference type="PANTHER" id="PTHR31352">
    <property type="entry name" value="BETA-AMYLASE 1, CHLOROPLASTIC"/>
    <property type="match status" value="1"/>
</dbReference>
<dbReference type="Gene3D" id="3.20.20.80">
    <property type="entry name" value="Glycosidases"/>
    <property type="match status" value="3"/>
</dbReference>
<name>A0A2J7ZRF4_9CHLO</name>
<feature type="region of interest" description="Disordered" evidence="9">
    <location>
        <begin position="1"/>
        <end position="22"/>
    </location>
</feature>
<evidence type="ECO:0000256" key="5">
    <source>
        <dbReference type="ARBA" id="ARBA00023277"/>
    </source>
</evidence>
<dbReference type="Pfam" id="PF01373">
    <property type="entry name" value="Glyco_hydro_14"/>
    <property type="match status" value="2"/>
</dbReference>
<proteinExistence type="inferred from homology"/>
<keyword evidence="7 8" id="KW-0624">Polysaccharide degradation</keyword>
<feature type="compositionally biased region" description="Polar residues" evidence="9">
    <location>
        <begin position="393"/>
        <end position="402"/>
    </location>
</feature>
<evidence type="ECO:0000256" key="3">
    <source>
        <dbReference type="ARBA" id="ARBA00012594"/>
    </source>
</evidence>
<dbReference type="InterPro" id="IPR018238">
    <property type="entry name" value="Glyco_hydro_14_CS"/>
</dbReference>
<evidence type="ECO:0000256" key="1">
    <source>
        <dbReference type="ARBA" id="ARBA00000546"/>
    </source>
</evidence>
<comment type="catalytic activity">
    <reaction evidence="1 8">
        <text>Hydrolysis of (1-&gt;4)-alpha-D-glucosidic linkages in polysaccharides so as to remove successive maltose units from the non-reducing ends of the chains.</text>
        <dbReference type="EC" id="3.2.1.2"/>
    </reaction>
</comment>
<evidence type="ECO:0000313" key="11">
    <source>
        <dbReference type="Proteomes" id="UP000236333"/>
    </source>
</evidence>
<feature type="region of interest" description="Disordered" evidence="9">
    <location>
        <begin position="393"/>
        <end position="422"/>
    </location>
</feature>
<dbReference type="InterPro" id="IPR001554">
    <property type="entry name" value="Glyco_hydro_14"/>
</dbReference>
<comment type="caution">
    <text evidence="10">The sequence shown here is derived from an EMBL/GenBank/DDBJ whole genome shotgun (WGS) entry which is preliminary data.</text>
</comment>
<dbReference type="AlphaFoldDB" id="A0A2J7ZRF4"/>
<evidence type="ECO:0000313" key="10">
    <source>
        <dbReference type="EMBL" id="PNH02836.1"/>
    </source>
</evidence>
<dbReference type="SUPFAM" id="SSF51445">
    <property type="entry name" value="(Trans)glycosidases"/>
    <property type="match status" value="2"/>
</dbReference>
<evidence type="ECO:0000256" key="9">
    <source>
        <dbReference type="SAM" id="MobiDB-lite"/>
    </source>
</evidence>
<evidence type="ECO:0000256" key="7">
    <source>
        <dbReference type="ARBA" id="ARBA00023326"/>
    </source>
</evidence>
<keyword evidence="5 8" id="KW-0119">Carbohydrate metabolism</keyword>
<organism evidence="10 11">
    <name type="scientific">Tetrabaena socialis</name>
    <dbReference type="NCBI Taxonomy" id="47790"/>
    <lineage>
        <taxon>Eukaryota</taxon>
        <taxon>Viridiplantae</taxon>
        <taxon>Chlorophyta</taxon>
        <taxon>core chlorophytes</taxon>
        <taxon>Chlorophyceae</taxon>
        <taxon>CS clade</taxon>
        <taxon>Chlamydomonadales</taxon>
        <taxon>Tetrabaenaceae</taxon>
        <taxon>Tetrabaena</taxon>
    </lineage>
</organism>
<evidence type="ECO:0000256" key="2">
    <source>
        <dbReference type="ARBA" id="ARBA00005652"/>
    </source>
</evidence>
<dbReference type="PANTHER" id="PTHR31352:SF1">
    <property type="entry name" value="BETA-AMYLASE 3, CHLOROPLASTIC"/>
    <property type="match status" value="1"/>
</dbReference>
<dbReference type="EC" id="3.2.1.2" evidence="3 8"/>
<evidence type="ECO:0000256" key="6">
    <source>
        <dbReference type="ARBA" id="ARBA00023295"/>
    </source>
</evidence>
<protein>
    <recommendedName>
        <fullName evidence="3 8">Beta-amylase</fullName>
        <ecNumber evidence="3 8">3.2.1.2</ecNumber>
    </recommendedName>
</protein>
<dbReference type="Proteomes" id="UP000236333">
    <property type="component" value="Unassembled WGS sequence"/>
</dbReference>
<dbReference type="EMBL" id="PGGS01000589">
    <property type="protein sequence ID" value="PNH02836.1"/>
    <property type="molecule type" value="Genomic_DNA"/>
</dbReference>
<accession>A0A2J7ZRF4</accession>
<keyword evidence="11" id="KW-1185">Reference proteome</keyword>
<evidence type="ECO:0000256" key="8">
    <source>
        <dbReference type="RuleBase" id="RU000509"/>
    </source>
</evidence>
<sequence>MSGLLGGPSSSEDLGPRAHSTSAFRDGSYGGFADVRPFAPSQSTPNFAETGVAGSRLQHRRFSQQLYGQQLSPQAANRGPEDRGRPAIYSMLPLDTVNADGVFRYAGSAWFAQALQLLVSSGAHGVAMDLWWGAIEKSPGQYNWAGYKQALEVIKQTGLKVQAVLSFHACGGNVGDTAQISLPEWVLQCGGADPDLFFADRPRNGGLGNRNREYISIWADDAPGELGTVIDEVVIGAGPCGELRLPSYVEANGWRFPGAGEFQCYDRRALASLAQAAREAGHPEWGYTGPHDAGEYNSTPELTGFFSQNGSWNTPYGRFFLEWYSGCLIRHGDRLLSLANQVFSSRLASHSAGLGLQPQGSGAGLHSSSSQQFNILPLASNLSSGGRASAIVPSTGSGSAHTLVSGGTDASMADFEPSDASHTSMVAPAEMLPAPPLSDSGSPSHRPPAAAVAVAPNGPSLTAMRFRSSTSTLAESEPLFGQDAAAFGVASAAAADGALVTSGGAARMDLCTSLSSLSTEFTTTTTSTTTAAARSSRQAAGMRYLDVAASLVAGGGDDGSDGTSCRTSSRGEAEEADDLFVLAAEPGRRGSGRSSEPDARGPLSDEGPRSDAGPMSEGARTSQRALGGMRLGSGSMGMAAAAAAAAGVGVAVAVPSLLSPAASCSVQTPSGGGGGLHLALKIAGIHWWYRSRSHAAELTAGYYNTDGHDGYAAIVEMCARHRANLVLTCVEMCDAQHPAQAQCGPEGLLRQLRQLAARSGPIFSSGGVDTEALDRIVRNMRACSVAGPGRSGSPALMPGGQPYPVLALAQPPGSAQPLQAQMQAAGAAASWGGGGGNIVCFGYRMSESGRMVPVGATAPAAQQQEQLAALQVQLPQYQGVAATAAVPLYSAAIAAMPMYHAATAAMPMYSAATAAMPMYPAATAAMPMYPAPSSMVMDAHMSGFAACASPAPPDVYPALRAFTFLRLVPEMLLPGYQGLWLRFMGKLLASS</sequence>
<reference evidence="10 11" key="1">
    <citation type="journal article" date="2017" name="Mol. Biol. Evol.">
        <title>The 4-celled Tetrabaena socialis nuclear genome reveals the essential components for genetic control of cell number at the origin of multicellularity in the volvocine lineage.</title>
        <authorList>
            <person name="Featherston J."/>
            <person name="Arakaki Y."/>
            <person name="Hanschen E.R."/>
            <person name="Ferris P.J."/>
            <person name="Michod R.E."/>
            <person name="Olson B.J.S.C."/>
            <person name="Nozaki H."/>
            <person name="Durand P.M."/>
        </authorList>
    </citation>
    <scope>NUCLEOTIDE SEQUENCE [LARGE SCALE GENOMIC DNA]</scope>
    <source>
        <strain evidence="10 11">NIES-571</strain>
    </source>
</reference>
<dbReference type="GO" id="GO:0016161">
    <property type="term" value="F:beta-amylase activity"/>
    <property type="evidence" value="ECO:0007669"/>
    <property type="project" value="UniProtKB-EC"/>
</dbReference>
<feature type="region of interest" description="Disordered" evidence="9">
    <location>
        <begin position="553"/>
        <end position="623"/>
    </location>
</feature>
<dbReference type="GO" id="GO:0000272">
    <property type="term" value="P:polysaccharide catabolic process"/>
    <property type="evidence" value="ECO:0007669"/>
    <property type="project" value="UniProtKB-KW"/>
</dbReference>
<evidence type="ECO:0000256" key="4">
    <source>
        <dbReference type="ARBA" id="ARBA00022801"/>
    </source>
</evidence>